<evidence type="ECO:0000313" key="1">
    <source>
        <dbReference type="EMBL" id="SFL63535.1"/>
    </source>
</evidence>
<accession>A0A1I4JAB8</accession>
<keyword evidence="2" id="KW-1185">Reference proteome</keyword>
<dbReference type="RefSeq" id="WP_245756970.1">
    <property type="nucleotide sequence ID" value="NZ_FOTC01000010.1"/>
</dbReference>
<dbReference type="EMBL" id="FOTC01000010">
    <property type="protein sequence ID" value="SFL63535.1"/>
    <property type="molecule type" value="Genomic_DNA"/>
</dbReference>
<evidence type="ECO:0000313" key="2">
    <source>
        <dbReference type="Proteomes" id="UP000199607"/>
    </source>
</evidence>
<dbReference type="STRING" id="553466.SAMN04487950_4434"/>
<gene>
    <name evidence="1" type="ORF">SAMN04487950_4434</name>
</gene>
<sequence length="279" mass="31959">MATGRNGELDSWLPSLVGKFPESKITMALTRCGLQTERTHEISSLYADELDWTSVKEIWYDERVANRSSRNSSKSLLIAIRARLQSAGDGLPSVPQLPAILDQCRNERDQAQVLFLYLINHDGLARYVVHEYLRRLMKQGPSMLDFEMDTVLSILDEFRDKAGEPLDYSESTQKRWVQGFRSALRDIGVLEGKTETSGQPPKVGDVPLQVAAYYSWAQNGDEWLTKPIGWLYLFQSEEYWEPQSKRLAGYEGWTHHEARSRVWFEPVDDFYTNLAEGSA</sequence>
<dbReference type="Proteomes" id="UP000199607">
    <property type="component" value="Unassembled WGS sequence"/>
</dbReference>
<dbReference type="Gene3D" id="1.10.3540.10">
    <property type="entry name" value="uncharacterized protein from magnetospirillum magneticum domain"/>
    <property type="match status" value="1"/>
</dbReference>
<name>A0A1I4JAB8_9EURY</name>
<protein>
    <submittedName>
        <fullName evidence="1">Putative inner membrane protein</fullName>
    </submittedName>
</protein>
<organism evidence="1 2">
    <name type="scientific">Halogranum rubrum</name>
    <dbReference type="NCBI Taxonomy" id="553466"/>
    <lineage>
        <taxon>Archaea</taxon>
        <taxon>Methanobacteriati</taxon>
        <taxon>Methanobacteriota</taxon>
        <taxon>Stenosarchaea group</taxon>
        <taxon>Halobacteria</taxon>
        <taxon>Halobacteriales</taxon>
        <taxon>Haloferacaceae</taxon>
    </lineage>
</organism>
<reference evidence="2" key="1">
    <citation type="submission" date="2016-10" db="EMBL/GenBank/DDBJ databases">
        <authorList>
            <person name="Varghese N."/>
            <person name="Submissions S."/>
        </authorList>
    </citation>
    <scope>NUCLEOTIDE SEQUENCE [LARGE SCALE GENOMIC DNA]</scope>
    <source>
        <strain evidence="2">CGMCC 1.7738</strain>
    </source>
</reference>
<dbReference type="InterPro" id="IPR023137">
    <property type="entry name" value="BrxA_sf"/>
</dbReference>
<dbReference type="Pfam" id="PF08849">
    <property type="entry name" value="BrxA"/>
    <property type="match status" value="1"/>
</dbReference>
<proteinExistence type="predicted"/>
<dbReference type="AlphaFoldDB" id="A0A1I4JAB8"/>
<dbReference type="InterPro" id="IPR014948">
    <property type="entry name" value="BrxA"/>
</dbReference>